<feature type="transmembrane region" description="Helical" evidence="1">
    <location>
        <begin position="257"/>
        <end position="275"/>
    </location>
</feature>
<feature type="transmembrane region" description="Helical" evidence="1">
    <location>
        <begin position="329"/>
        <end position="351"/>
    </location>
</feature>
<organism evidence="2 3">
    <name type="scientific">Umbelopsis vinacea</name>
    <dbReference type="NCBI Taxonomy" id="44442"/>
    <lineage>
        <taxon>Eukaryota</taxon>
        <taxon>Fungi</taxon>
        <taxon>Fungi incertae sedis</taxon>
        <taxon>Mucoromycota</taxon>
        <taxon>Mucoromycotina</taxon>
        <taxon>Umbelopsidomycetes</taxon>
        <taxon>Umbelopsidales</taxon>
        <taxon>Umbelopsidaceae</taxon>
        <taxon>Umbelopsis</taxon>
    </lineage>
</organism>
<feature type="transmembrane region" description="Helical" evidence="1">
    <location>
        <begin position="287"/>
        <end position="309"/>
    </location>
</feature>
<feature type="transmembrane region" description="Helical" evidence="1">
    <location>
        <begin position="80"/>
        <end position="98"/>
    </location>
</feature>
<sequence>MTSINSPDDFSMRNLSYDAIPPSTTQSPNMDPDDPPRRAPVNSRSLVAVGMLCICIASFVIQSELAQFVQQTSDYRKPYFILYIGHSSYMLMLPLQFMTEYMKRFKSLQSTGIKNQCVEVFQSAYADFKVSLAELVRHVRPDDYQTTSLEDASEDQLIKTLRMSSQQTRYLIKISVSLAIMITVPAYLWYITVNLISMASLTAVYNTACFWAYLFSILLLGERIVTQKVLAVVLCVFGVLIMALWSSEDTDNRHNPLGIPLAVAGAVAYGYYEVFYKQYASPVKATVLFANVVTGLIGVTSLFILWVPIPILHFSGYELFQLPSWTTLGYIFAIALTGVMYNAGFMCLIALTNPVFAAVGIMLTIPAVAVADVFVTGVMVPASTIAGSICILIGFAALSYELSKDEDQEDRDSVRD</sequence>
<keyword evidence="1" id="KW-0812">Transmembrane</keyword>
<dbReference type="PANTHER" id="PTHR19346:SF4">
    <property type="entry name" value="SUGAR PHOSPHATE TRANSPORTER DOMAIN-CONTAINING PROTEIN"/>
    <property type="match status" value="1"/>
</dbReference>
<feature type="transmembrane region" description="Helical" evidence="1">
    <location>
        <begin position="385"/>
        <end position="403"/>
    </location>
</feature>
<feature type="transmembrane region" description="Helical" evidence="1">
    <location>
        <begin position="358"/>
        <end position="379"/>
    </location>
</feature>
<gene>
    <name evidence="2" type="ORF">INT44_005331</name>
</gene>
<dbReference type="AlphaFoldDB" id="A0A8H7UIY7"/>
<evidence type="ECO:0008006" key="4">
    <source>
        <dbReference type="Google" id="ProtNLM"/>
    </source>
</evidence>
<dbReference type="EMBL" id="JAEPRA010000003">
    <property type="protein sequence ID" value="KAG2187641.1"/>
    <property type="molecule type" value="Genomic_DNA"/>
</dbReference>
<proteinExistence type="predicted"/>
<dbReference type="OrthoDB" id="10062838at2759"/>
<comment type="caution">
    <text evidence="2">The sequence shown here is derived from an EMBL/GenBank/DDBJ whole genome shotgun (WGS) entry which is preliminary data.</text>
</comment>
<feature type="transmembrane region" description="Helical" evidence="1">
    <location>
        <begin position="46"/>
        <end position="68"/>
    </location>
</feature>
<dbReference type="InterPro" id="IPR026505">
    <property type="entry name" value="Solute_c_fam_35_mem_F3/F4"/>
</dbReference>
<feature type="transmembrane region" description="Helical" evidence="1">
    <location>
        <begin position="170"/>
        <end position="191"/>
    </location>
</feature>
<evidence type="ECO:0000313" key="3">
    <source>
        <dbReference type="Proteomes" id="UP000612746"/>
    </source>
</evidence>
<protein>
    <recommendedName>
        <fullName evidence="4">EamA domain-containing protein</fullName>
    </recommendedName>
</protein>
<dbReference type="PANTHER" id="PTHR19346">
    <property type="entry name" value="SUGAR PHOSPHATE TRANSPORTER DOMAIN-CONTAINING PROTEIN"/>
    <property type="match status" value="1"/>
</dbReference>
<keyword evidence="1" id="KW-1133">Transmembrane helix</keyword>
<name>A0A8H7UIY7_9FUNG</name>
<evidence type="ECO:0000313" key="2">
    <source>
        <dbReference type="EMBL" id="KAG2187641.1"/>
    </source>
</evidence>
<feature type="transmembrane region" description="Helical" evidence="1">
    <location>
        <begin position="228"/>
        <end position="245"/>
    </location>
</feature>
<accession>A0A8H7UIY7</accession>
<dbReference type="Proteomes" id="UP000612746">
    <property type="component" value="Unassembled WGS sequence"/>
</dbReference>
<keyword evidence="1" id="KW-0472">Membrane</keyword>
<dbReference type="SUPFAM" id="SSF103481">
    <property type="entry name" value="Multidrug resistance efflux transporter EmrE"/>
    <property type="match status" value="1"/>
</dbReference>
<reference evidence="2" key="1">
    <citation type="submission" date="2020-12" db="EMBL/GenBank/DDBJ databases">
        <title>Metabolic potential, ecology and presence of endohyphal bacteria is reflected in genomic diversity of Mucoromycotina.</title>
        <authorList>
            <person name="Muszewska A."/>
            <person name="Okrasinska A."/>
            <person name="Steczkiewicz K."/>
            <person name="Drgas O."/>
            <person name="Orlowska M."/>
            <person name="Perlinska-Lenart U."/>
            <person name="Aleksandrzak-Piekarczyk T."/>
            <person name="Szatraj K."/>
            <person name="Zielenkiewicz U."/>
            <person name="Pilsyk S."/>
            <person name="Malc E."/>
            <person name="Mieczkowski P."/>
            <person name="Kruszewska J.S."/>
            <person name="Biernat P."/>
            <person name="Pawlowska J."/>
        </authorList>
    </citation>
    <scope>NUCLEOTIDE SEQUENCE</scope>
    <source>
        <strain evidence="2">WA0000051536</strain>
    </source>
</reference>
<feature type="transmembrane region" description="Helical" evidence="1">
    <location>
        <begin position="203"/>
        <end position="221"/>
    </location>
</feature>
<evidence type="ECO:0000256" key="1">
    <source>
        <dbReference type="SAM" id="Phobius"/>
    </source>
</evidence>
<dbReference type="InterPro" id="IPR037185">
    <property type="entry name" value="EmrE-like"/>
</dbReference>
<keyword evidence="3" id="KW-1185">Reference proteome</keyword>